<gene>
    <name evidence="11" type="primary">Obsl1</name>
</gene>
<organism evidence="10 11">
    <name type="scientific">Microtus ochrogaster</name>
    <name type="common">Prairie vole</name>
    <dbReference type="NCBI Taxonomy" id="79684"/>
    <lineage>
        <taxon>Eukaryota</taxon>
        <taxon>Metazoa</taxon>
        <taxon>Chordata</taxon>
        <taxon>Craniata</taxon>
        <taxon>Vertebrata</taxon>
        <taxon>Euteleostomi</taxon>
        <taxon>Mammalia</taxon>
        <taxon>Eutheria</taxon>
        <taxon>Euarchontoglires</taxon>
        <taxon>Glires</taxon>
        <taxon>Rodentia</taxon>
        <taxon>Myomorpha</taxon>
        <taxon>Muroidea</taxon>
        <taxon>Cricetidae</taxon>
        <taxon>Arvicolinae</taxon>
        <taxon>Microtus</taxon>
    </lineage>
</organism>
<sequence length="2095" mass="228092">MKVSFVKKTECTNPLRLSGAPFNHTTARTNVGGKPWVWRSGPRAGGPACSILSLEEPVWALVLQLCHQRIFLGLAAASASGTQAQAWPAVGDLAAGGGREEGKEAQAVGGGWEERLLRAGSQAAGRLGSRAPRCTSKQEGLPPEFWAPGPGIAAQQGCSSGRGKGGGRAPEFHGSACLLHHAPTSAPGLPARPGGPSAAAAMKADSGDQGSPPCFLRFPRPVRVVSGAEAELKCVVLGEPPPTVLWEKGGQQLMASERLSFPEDGAEHSLLLSGALPTDAGVYVCRARNAAGEAYAAAAVTVLEPPAPEPEPQPSDNPLPPPGTGESAPVFLTGPQSLWVLRGAEVVLTCQVGGLPEPKLYWEKDGMALDEVWDSSHFALEPGSGRGASLTLRIQAARLPDSGVYVCHARNAHGHAQAGALLQVHQPHESPPQDPDEPPVPVVEPLKCAPKTFWVNEGKHAKFRCYVMGKPEPEIEWHWEGRPLLPDRRRLMYRDRDGGFVLKVLYCQAKDRGLYVCAARNSAGQTLSAVQLHVKEPRLRFTRPLQDVEGREHGIVVLECKVPNSRIPTAWFREDQRLLPCRKYEQIEEGTVRRLIIHRLKADDDGVYLCEMRGRVRTVANVTVKGPILKRLPRKLDVLEGENAVLLVETREAGVQGCWSHDGEELPATCQSSCGHMHALVLPGVTREDAGEITFSLGNSRTTTLLRVKCVKHSPPGPPVLVEMFKGQKNTVLLTWKPPEPPPETSFIYRLERQEVGSEDWVQCFSIEKAGAVEVPGDCVPAEGDYRFRICTVSEHGRSPHVVFNGSAHLVPTARLVSGLEDVQVYDGEDAVFSLDLSTIIQGTWFLNGEQLKSTETEGQVEPGALRYRVEQKGLQHRLILQAVRHQDSGALVGFSCPGVQDSAALTIQESPVHILSPKDKVSLTFTTSERVVLTCELSRVDFPATWYKDGQRVEENESLIVKMDGRKHRLILPEAQVRDSGEFECRTEGVSAFFSITVQDPPVHIVAPRDHVFVHAITSECVMLTCEVDREDAPVHWYKDGQEVEQSDFVVLENEGPHHRLVLPAAQPSDGGEFQCVAGDERAYFTVTITDVSSWIVYPSGKVYVAAVRLERVVLTCELCRPWAEVRWTKDGEEVVESPALLLEKEDTIRRLVLPSVQLEDSGEYLCEIDDESASFTVSVTEPPVRIIYPQDEVTLVAVSLECVVLTCELSREDAPVRWYKDGLEVEESEALVLESDGPRRRLVLPAAQPEDGGEFVCDAGGDSAFFTVTVTAPPERIVHPAARSLDLQFGAPGHVELRCEVAPAGSQVRWYKDGLEVEVSEALQLGAEGPARTLTLPHAQPEDAGEYVCETRDEAVTFNVSLAELPVQFLAPEAAPSPLCVAPGEPVVLSCELSRASAQVFWSHNGSPVQQGEGLELRAEGPRRILCIQAADLGHAGVYTCQSGADPGAPSLSFNVQVAEPPVRVVAPEAAQTRVRSTPGGDLELVVHFSRPGGPVRWYKDGERLVNQGRVQLEQAGARQVLRVRGARRGDAGEYLCDVPQDSRIFIVSVEEPPPVRLVSELTPLTVHEGDDATFQCEVSTPDAQVTWLRNGAEVTPGPQLQIVQNGSSHTLIIQGCQLKDTGTVTARVGATDTSARLHVRETELLFLRRLQDVRAEEGQDVCLEVETGRVGAAGAIRWLRGGEPVPLDSHLTTAQDGRVHRLSIHGVLLTDQGTYGCESHHDRTLARLSVRPRQLRELRPLEDVTVIEGGSATFQLELSQEGVTGEWAQGGVLLHPGPKCHIYAEGRTHRLVLSHLGLADSGCVSFTADTLRCAARLSVREVPVTFVRGPQDLEVTEGDTATFECELSQTLADAVWEKDGQALSLSPRLRLQALGTRRLLLLRRCNSSDAGTYSCVVGTARAGPARLTVREREVCVLRELRSVSAREGDSATFECTVSEAEIPGRWELGGRALRPGDRVRIRQEGKKHILVLNELRAEDTGEVCFQAGPARSLARLEVEALPLQMCRRPPREKTVLAGRRAVLEVTVSRPGGYVCWLREGVELCPGNKYEMRSHGPTHSLVIRDVRPEDQGIYSCQAGQDSADTQLLVEADG</sequence>
<dbReference type="CDD" id="cd00096">
    <property type="entry name" value="Ig"/>
    <property type="match status" value="1"/>
</dbReference>
<keyword evidence="5" id="KW-1015">Disulfide bond</keyword>
<dbReference type="PROSITE" id="PS50835">
    <property type="entry name" value="IG_LIKE"/>
    <property type="match status" value="15"/>
</dbReference>
<feature type="domain" description="Fibronectin type-III" evidence="9">
    <location>
        <begin position="715"/>
        <end position="813"/>
    </location>
</feature>
<evidence type="ECO:0000313" key="10">
    <source>
        <dbReference type="Proteomes" id="UP000694915"/>
    </source>
</evidence>
<dbReference type="RefSeq" id="XP_005361626.2">
    <property type="nucleotide sequence ID" value="XM_005361569.3"/>
</dbReference>
<proteinExistence type="predicted"/>
<dbReference type="PANTHER" id="PTHR35971">
    <property type="entry name" value="SI:DKEY-31G6.6"/>
    <property type="match status" value="1"/>
</dbReference>
<dbReference type="GeneID" id="101981216"/>
<dbReference type="SMART" id="SM00408">
    <property type="entry name" value="IGc2"/>
    <property type="match status" value="16"/>
</dbReference>
<dbReference type="Proteomes" id="UP000694915">
    <property type="component" value="Linkage group LG4"/>
</dbReference>
<dbReference type="InterPro" id="IPR013783">
    <property type="entry name" value="Ig-like_fold"/>
</dbReference>
<feature type="domain" description="Ig-like" evidence="8">
    <location>
        <begin position="213"/>
        <end position="301"/>
    </location>
</feature>
<keyword evidence="6" id="KW-0393">Immunoglobulin domain</keyword>
<dbReference type="InterPro" id="IPR013098">
    <property type="entry name" value="Ig_I-set"/>
</dbReference>
<feature type="region of interest" description="Disordered" evidence="7">
    <location>
        <begin position="305"/>
        <end position="330"/>
    </location>
</feature>
<evidence type="ECO:0000256" key="4">
    <source>
        <dbReference type="ARBA" id="ARBA00022737"/>
    </source>
</evidence>
<dbReference type="SMART" id="SM00409">
    <property type="entry name" value="IG"/>
    <property type="match status" value="19"/>
</dbReference>
<dbReference type="InterPro" id="IPR052385">
    <property type="entry name" value="Obscurin/Obscurin-like_Reg"/>
</dbReference>
<dbReference type="InterPro" id="IPR003598">
    <property type="entry name" value="Ig_sub2"/>
</dbReference>
<feature type="region of interest" description="Disordered" evidence="7">
    <location>
        <begin position="183"/>
        <end position="212"/>
    </location>
</feature>
<feature type="domain" description="Ig-like" evidence="8">
    <location>
        <begin position="1374"/>
        <end position="1459"/>
    </location>
</feature>
<dbReference type="PANTHER" id="PTHR35971:SF6">
    <property type="entry name" value="OBSCURIN-LIKE PROTEIN 1"/>
    <property type="match status" value="1"/>
</dbReference>
<accession>A0ABM0L9D0</accession>
<dbReference type="SUPFAM" id="SSF49265">
    <property type="entry name" value="Fibronectin type III"/>
    <property type="match status" value="1"/>
</dbReference>
<feature type="domain" description="Ig-like" evidence="8">
    <location>
        <begin position="537"/>
        <end position="623"/>
    </location>
</feature>
<feature type="domain" description="Ig-like" evidence="8">
    <location>
        <begin position="1645"/>
        <end position="1732"/>
    </location>
</feature>
<evidence type="ECO:0000313" key="11">
    <source>
        <dbReference type="RefSeq" id="XP_005361626.2"/>
    </source>
</evidence>
<feature type="domain" description="Ig-like" evidence="8">
    <location>
        <begin position="912"/>
        <end position="998"/>
    </location>
</feature>
<feature type="region of interest" description="Disordered" evidence="7">
    <location>
        <begin position="123"/>
        <end position="169"/>
    </location>
</feature>
<evidence type="ECO:0000259" key="8">
    <source>
        <dbReference type="PROSITE" id="PS50835"/>
    </source>
</evidence>
<evidence type="ECO:0000256" key="1">
    <source>
        <dbReference type="ARBA" id="ARBA00004496"/>
    </source>
</evidence>
<dbReference type="SUPFAM" id="SSF48726">
    <property type="entry name" value="Immunoglobulin"/>
    <property type="match status" value="18"/>
</dbReference>
<evidence type="ECO:0000256" key="3">
    <source>
        <dbReference type="ARBA" id="ARBA00022553"/>
    </source>
</evidence>
<reference evidence="11" key="1">
    <citation type="submission" date="2025-08" db="UniProtKB">
        <authorList>
            <consortium name="RefSeq"/>
        </authorList>
    </citation>
    <scope>IDENTIFICATION</scope>
</reference>
<feature type="domain" description="Ig-like" evidence="8">
    <location>
        <begin position="1184"/>
        <end position="1271"/>
    </location>
</feature>
<dbReference type="PROSITE" id="PS50853">
    <property type="entry name" value="FN3"/>
    <property type="match status" value="1"/>
</dbReference>
<feature type="domain" description="Ig-like" evidence="8">
    <location>
        <begin position="1002"/>
        <end position="1089"/>
    </location>
</feature>
<feature type="domain" description="Ig-like" evidence="8">
    <location>
        <begin position="1992"/>
        <end position="2088"/>
    </location>
</feature>
<feature type="domain" description="Ig-like" evidence="8">
    <location>
        <begin position="1826"/>
        <end position="1911"/>
    </location>
</feature>
<dbReference type="SMART" id="SM00060">
    <property type="entry name" value="FN3"/>
    <property type="match status" value="1"/>
</dbReference>
<dbReference type="InterPro" id="IPR036179">
    <property type="entry name" value="Ig-like_dom_sf"/>
</dbReference>
<keyword evidence="4" id="KW-0677">Repeat</keyword>
<feature type="compositionally biased region" description="Low complexity" evidence="7">
    <location>
        <begin position="186"/>
        <end position="201"/>
    </location>
</feature>
<feature type="domain" description="Ig-like" evidence="8">
    <location>
        <begin position="438"/>
        <end position="528"/>
    </location>
</feature>
<comment type="subcellular location">
    <subcellularLocation>
        <location evidence="1">Cytoplasm</location>
    </subcellularLocation>
</comment>
<dbReference type="InterPro" id="IPR036116">
    <property type="entry name" value="FN3_sf"/>
</dbReference>
<evidence type="ECO:0000256" key="5">
    <source>
        <dbReference type="ARBA" id="ARBA00023157"/>
    </source>
</evidence>
<keyword evidence="3" id="KW-0597">Phosphoprotein</keyword>
<dbReference type="CDD" id="cd00063">
    <property type="entry name" value="FN3"/>
    <property type="match status" value="1"/>
</dbReference>
<feature type="domain" description="Ig-like" evidence="8">
    <location>
        <begin position="1556"/>
        <end position="1641"/>
    </location>
</feature>
<dbReference type="InterPro" id="IPR003961">
    <property type="entry name" value="FN3_dom"/>
</dbReference>
<feature type="compositionally biased region" description="Pro residues" evidence="7">
    <location>
        <begin position="305"/>
        <end position="323"/>
    </location>
</feature>
<dbReference type="InterPro" id="IPR003599">
    <property type="entry name" value="Ig_sub"/>
</dbReference>
<feature type="domain" description="Ig-like" evidence="8">
    <location>
        <begin position="329"/>
        <end position="423"/>
    </location>
</feature>
<dbReference type="Gene3D" id="2.60.40.10">
    <property type="entry name" value="Immunoglobulins"/>
    <property type="match status" value="20"/>
</dbReference>
<evidence type="ECO:0000256" key="2">
    <source>
        <dbReference type="ARBA" id="ARBA00022490"/>
    </source>
</evidence>
<keyword evidence="10" id="KW-1185">Reference proteome</keyword>
<name>A0ABM0L9D0_MICOH</name>
<feature type="domain" description="Ig-like" evidence="8">
    <location>
        <begin position="1100"/>
        <end position="1180"/>
    </location>
</feature>
<feature type="domain" description="Ig-like" evidence="8">
    <location>
        <begin position="1463"/>
        <end position="1541"/>
    </location>
</feature>
<dbReference type="Pfam" id="PF07679">
    <property type="entry name" value="I-set"/>
    <property type="match status" value="15"/>
</dbReference>
<feature type="domain" description="Ig-like" evidence="8">
    <location>
        <begin position="1276"/>
        <end position="1363"/>
    </location>
</feature>
<protein>
    <submittedName>
        <fullName evidence="11">Obscurin-like protein 1 isoform X1</fullName>
    </submittedName>
</protein>
<keyword evidence="2" id="KW-0963">Cytoplasm</keyword>
<dbReference type="InterPro" id="IPR007110">
    <property type="entry name" value="Ig-like_dom"/>
</dbReference>
<evidence type="ECO:0000256" key="7">
    <source>
        <dbReference type="SAM" id="MobiDB-lite"/>
    </source>
</evidence>
<evidence type="ECO:0000259" key="9">
    <source>
        <dbReference type="PROSITE" id="PS50853"/>
    </source>
</evidence>
<evidence type="ECO:0000256" key="6">
    <source>
        <dbReference type="ARBA" id="ARBA00023319"/>
    </source>
</evidence>